<organism evidence="2 3">
    <name type="scientific">Scardovia wiggsiae F0424</name>
    <dbReference type="NCBI Taxonomy" id="857290"/>
    <lineage>
        <taxon>Bacteria</taxon>
        <taxon>Bacillati</taxon>
        <taxon>Actinomycetota</taxon>
        <taxon>Actinomycetes</taxon>
        <taxon>Bifidobacteriales</taxon>
        <taxon>Bifidobacteriaceae</taxon>
        <taxon>Scardovia</taxon>
    </lineage>
</organism>
<dbReference type="AlphaFoldDB" id="J0DGJ4"/>
<keyword evidence="1" id="KW-0472">Membrane</keyword>
<keyword evidence="1" id="KW-1133">Transmembrane helix</keyword>
<evidence type="ECO:0000256" key="1">
    <source>
        <dbReference type="SAM" id="Phobius"/>
    </source>
</evidence>
<dbReference type="OrthoDB" id="3243284at2"/>
<comment type="caution">
    <text evidence="2">The sequence shown here is derived from an EMBL/GenBank/DDBJ whole genome shotgun (WGS) entry which is preliminary data.</text>
</comment>
<dbReference type="Proteomes" id="UP000006415">
    <property type="component" value="Unassembled WGS sequence"/>
</dbReference>
<dbReference type="HOGENOM" id="CLU_155691_0_0_11"/>
<reference evidence="2 3" key="1">
    <citation type="submission" date="2012-01" db="EMBL/GenBank/DDBJ databases">
        <title>The Genome Sequence of Scardovia wiggsiae F0424.</title>
        <authorList>
            <consortium name="The Broad Institute Genome Sequencing Platform"/>
            <person name="Earl A."/>
            <person name="Ward D."/>
            <person name="Feldgarden M."/>
            <person name="Gevers D."/>
            <person name="Izard J."/>
            <person name="Ganesan A."/>
            <person name="Baranova O.V."/>
            <person name="Blanton J.M."/>
            <person name="Tanner A.C."/>
            <person name="Mathney J."/>
            <person name="Dewhirst F.E."/>
            <person name="Young S.K."/>
            <person name="Zeng Q."/>
            <person name="Gargeya S."/>
            <person name="Fitzgerald M."/>
            <person name="Haas B."/>
            <person name="Abouelleil A."/>
            <person name="Alvarado L."/>
            <person name="Arachchi H.M."/>
            <person name="Berlin A."/>
            <person name="Chapman S.B."/>
            <person name="Gearin G."/>
            <person name="Goldberg J."/>
            <person name="Griggs A."/>
            <person name="Gujja S."/>
            <person name="Hansen M."/>
            <person name="Heiman D."/>
            <person name="Howarth C."/>
            <person name="Larimer J."/>
            <person name="Lui A."/>
            <person name="MacDonald P.J.P."/>
            <person name="McCowen C."/>
            <person name="Montmayeur A."/>
            <person name="Murphy C."/>
            <person name="Neiman D."/>
            <person name="Pearson M."/>
            <person name="Priest M."/>
            <person name="Roberts A."/>
            <person name="Saif S."/>
            <person name="Shea T."/>
            <person name="Sisk P."/>
            <person name="Stolte C."/>
            <person name="Sykes S."/>
            <person name="Wortman J."/>
            <person name="Nusbaum C."/>
            <person name="Birren B."/>
        </authorList>
    </citation>
    <scope>NUCLEOTIDE SEQUENCE [LARGE SCALE GENOMIC DNA]</scope>
    <source>
        <strain evidence="2 3">F0424</strain>
    </source>
</reference>
<gene>
    <name evidence="2" type="ORF">HMPREF9156_00182</name>
</gene>
<accession>J0DGJ4</accession>
<keyword evidence="1" id="KW-0812">Transmembrane</keyword>
<keyword evidence="3" id="KW-1185">Reference proteome</keyword>
<dbReference type="EMBL" id="AGZS01000001">
    <property type="protein sequence ID" value="EJD65418.1"/>
    <property type="molecule type" value="Genomic_DNA"/>
</dbReference>
<dbReference type="STRING" id="857290.HMPREF9156_00182"/>
<name>J0DGJ4_9BIFI</name>
<evidence type="ECO:0000313" key="2">
    <source>
        <dbReference type="EMBL" id="EJD65418.1"/>
    </source>
</evidence>
<evidence type="ECO:0000313" key="3">
    <source>
        <dbReference type="Proteomes" id="UP000006415"/>
    </source>
</evidence>
<proteinExistence type="predicted"/>
<dbReference type="RefSeq" id="WP_007147250.1">
    <property type="nucleotide sequence ID" value="NZ_AKCI01000001.1"/>
</dbReference>
<sequence>MPGWGWAILVIAALTVFILGVVYALLHLRDALGKVSGTAGQVQSRISRMTENKGLEQRDMVPSFTKTIRENADAYSQAYAGIIERRRKRSRRHQDQWTAWADSTREDTDRLAQQLNISEND</sequence>
<feature type="transmembrane region" description="Helical" evidence="1">
    <location>
        <begin position="6"/>
        <end position="26"/>
    </location>
</feature>
<protein>
    <submittedName>
        <fullName evidence="2">Uncharacterized protein</fullName>
    </submittedName>
</protein>